<dbReference type="Pfam" id="PF14520">
    <property type="entry name" value="HHH_5"/>
    <property type="match status" value="1"/>
</dbReference>
<dbReference type="InterPro" id="IPR011114">
    <property type="entry name" value="RuvA_C"/>
</dbReference>
<evidence type="ECO:0000256" key="5">
    <source>
        <dbReference type="ARBA" id="ARBA00023204"/>
    </source>
</evidence>
<dbReference type="SMART" id="SM00278">
    <property type="entry name" value="HhH1"/>
    <property type="match status" value="2"/>
</dbReference>
<evidence type="ECO:0000313" key="9">
    <source>
        <dbReference type="Proteomes" id="UP001290462"/>
    </source>
</evidence>
<accession>A0AAW9JRP3</accession>
<comment type="subcellular location">
    <subcellularLocation>
        <location evidence="6">Cytoplasm</location>
    </subcellularLocation>
</comment>
<comment type="caution">
    <text evidence="6">Lacks conserved residue(s) required for the propagation of feature annotation.</text>
</comment>
<dbReference type="GO" id="GO:0005524">
    <property type="term" value="F:ATP binding"/>
    <property type="evidence" value="ECO:0007669"/>
    <property type="project" value="InterPro"/>
</dbReference>
<dbReference type="GO" id="GO:0006281">
    <property type="term" value="P:DNA repair"/>
    <property type="evidence" value="ECO:0007669"/>
    <property type="project" value="UniProtKB-UniRule"/>
</dbReference>
<dbReference type="SUPFAM" id="SSF50249">
    <property type="entry name" value="Nucleic acid-binding proteins"/>
    <property type="match status" value="1"/>
</dbReference>
<dbReference type="HAMAP" id="MF_00031">
    <property type="entry name" value="DNA_HJ_migration_RuvA"/>
    <property type="match status" value="1"/>
</dbReference>
<keyword evidence="3 6" id="KW-0238">DNA-binding</keyword>
<dbReference type="InterPro" id="IPR013849">
    <property type="entry name" value="DNA_helicase_Holl-junc_RuvA_I"/>
</dbReference>
<evidence type="ECO:0000313" key="8">
    <source>
        <dbReference type="EMBL" id="MDZ5758288.1"/>
    </source>
</evidence>
<protein>
    <recommendedName>
        <fullName evidence="6">Holliday junction branch migration complex subunit RuvA</fullName>
    </recommendedName>
</protein>
<keyword evidence="8" id="KW-0378">Hydrolase</keyword>
<feature type="region of interest" description="Domain III" evidence="6">
    <location>
        <begin position="155"/>
        <end position="206"/>
    </location>
</feature>
<dbReference type="GO" id="GO:0009378">
    <property type="term" value="F:four-way junction helicase activity"/>
    <property type="evidence" value="ECO:0007669"/>
    <property type="project" value="InterPro"/>
</dbReference>
<dbReference type="AlphaFoldDB" id="A0AAW9JRP3"/>
<keyword evidence="1 6" id="KW-0963">Cytoplasm</keyword>
<keyword evidence="4 6" id="KW-0233">DNA recombination</keyword>
<dbReference type="Gene3D" id="1.10.150.20">
    <property type="entry name" value="5' to 3' exonuclease, C-terminal subdomain"/>
    <property type="match status" value="1"/>
</dbReference>
<dbReference type="Proteomes" id="UP001290462">
    <property type="component" value="Unassembled WGS sequence"/>
</dbReference>
<dbReference type="CDD" id="cd14332">
    <property type="entry name" value="UBA_RuvA_C"/>
    <property type="match status" value="1"/>
</dbReference>
<dbReference type="EMBL" id="JAVBVO010000003">
    <property type="protein sequence ID" value="MDZ5758288.1"/>
    <property type="molecule type" value="Genomic_DNA"/>
</dbReference>
<dbReference type="GO" id="GO:0048476">
    <property type="term" value="C:Holliday junction resolvase complex"/>
    <property type="evidence" value="ECO:0007669"/>
    <property type="project" value="UniProtKB-UniRule"/>
</dbReference>
<gene>
    <name evidence="6 8" type="primary">ruvA</name>
    <name evidence="8" type="ORF">RAK27_06400</name>
</gene>
<evidence type="ECO:0000256" key="3">
    <source>
        <dbReference type="ARBA" id="ARBA00023125"/>
    </source>
</evidence>
<dbReference type="GO" id="GO:0005737">
    <property type="term" value="C:cytoplasm"/>
    <property type="evidence" value="ECO:0007669"/>
    <property type="project" value="UniProtKB-SubCell"/>
</dbReference>
<evidence type="ECO:0000256" key="2">
    <source>
        <dbReference type="ARBA" id="ARBA00022763"/>
    </source>
</evidence>
<comment type="subunit">
    <text evidence="6">Homotetramer. Forms an RuvA(8)-RuvB(12)-Holliday junction (HJ) complex. HJ DNA is sandwiched between 2 RuvA tetramers; dsDNA enters through RuvA and exits via RuvB. An RuvB hexamer assembles on each DNA strand where it exits the tetramer. Each RuvB hexamer is contacted by two RuvA subunits (via domain III) on 2 adjacent RuvB subunits; this complex drives branch migration. In the full resolvosome a probable DNA-RuvA(4)-RuvB(12)-RuvC(2) complex forms which resolves the HJ.</text>
</comment>
<dbReference type="GO" id="GO:0006310">
    <property type="term" value="P:DNA recombination"/>
    <property type="evidence" value="ECO:0007669"/>
    <property type="project" value="UniProtKB-UniRule"/>
</dbReference>
<dbReference type="GO" id="GO:0016787">
    <property type="term" value="F:hydrolase activity"/>
    <property type="evidence" value="ECO:0007669"/>
    <property type="project" value="UniProtKB-KW"/>
</dbReference>
<dbReference type="SUPFAM" id="SSF47781">
    <property type="entry name" value="RuvA domain 2-like"/>
    <property type="match status" value="1"/>
</dbReference>
<evidence type="ECO:0000256" key="1">
    <source>
        <dbReference type="ARBA" id="ARBA00022490"/>
    </source>
</evidence>
<dbReference type="NCBIfam" id="TIGR00084">
    <property type="entry name" value="ruvA"/>
    <property type="match status" value="1"/>
</dbReference>
<dbReference type="InterPro" id="IPR000085">
    <property type="entry name" value="RuvA"/>
</dbReference>
<comment type="similarity">
    <text evidence="6">Belongs to the RuvA family.</text>
</comment>
<evidence type="ECO:0000256" key="6">
    <source>
        <dbReference type="HAMAP-Rule" id="MF_00031"/>
    </source>
</evidence>
<dbReference type="InterPro" id="IPR003583">
    <property type="entry name" value="Hlx-hairpin-Hlx_DNA-bd_motif"/>
</dbReference>
<reference evidence="8" key="1">
    <citation type="submission" date="2023-08" db="EMBL/GenBank/DDBJ databases">
        <title>Genomic characterization of piscicolin 126 produced by Carnobacterium maltaromaticum CM22 strain isolated from salmon (Salmo salar).</title>
        <authorList>
            <person name="Gonzalez-Gragera E."/>
            <person name="Garcia-Lopez J.D."/>
            <person name="Teso-Perez C."/>
            <person name="Gimenez-Hernandez I."/>
            <person name="Peralta-Sanchez J.M."/>
            <person name="Valdivia E."/>
            <person name="Montalban-Lopez M."/>
            <person name="Martin-Platero A.M."/>
            <person name="Banos A."/>
            <person name="Martinez-Bueno M."/>
        </authorList>
    </citation>
    <scope>NUCLEOTIDE SEQUENCE</scope>
    <source>
        <strain evidence="8">CM22</strain>
    </source>
</reference>
<keyword evidence="2 6" id="KW-0227">DNA damage</keyword>
<dbReference type="InterPro" id="IPR010994">
    <property type="entry name" value="RuvA_2-like"/>
</dbReference>
<dbReference type="Pfam" id="PF01330">
    <property type="entry name" value="RuvA_N"/>
    <property type="match status" value="1"/>
</dbReference>
<feature type="domain" description="Helix-hairpin-helix DNA-binding motif class 1" evidence="7">
    <location>
        <begin position="72"/>
        <end position="91"/>
    </location>
</feature>
<organism evidence="8 9">
    <name type="scientific">Carnobacterium maltaromaticum</name>
    <name type="common">Carnobacterium piscicola</name>
    <dbReference type="NCBI Taxonomy" id="2751"/>
    <lineage>
        <taxon>Bacteria</taxon>
        <taxon>Bacillati</taxon>
        <taxon>Bacillota</taxon>
        <taxon>Bacilli</taxon>
        <taxon>Lactobacillales</taxon>
        <taxon>Carnobacteriaceae</taxon>
        <taxon>Carnobacterium</taxon>
    </lineage>
</organism>
<dbReference type="InterPro" id="IPR036267">
    <property type="entry name" value="RuvA_C_sf"/>
</dbReference>
<dbReference type="Gene3D" id="2.40.50.140">
    <property type="entry name" value="Nucleic acid-binding proteins"/>
    <property type="match status" value="1"/>
</dbReference>
<dbReference type="Pfam" id="PF07499">
    <property type="entry name" value="RuvA_C"/>
    <property type="match status" value="1"/>
</dbReference>
<evidence type="ECO:0000259" key="7">
    <source>
        <dbReference type="SMART" id="SM00278"/>
    </source>
</evidence>
<evidence type="ECO:0000256" key="4">
    <source>
        <dbReference type="ARBA" id="ARBA00023172"/>
    </source>
</evidence>
<keyword evidence="5 6" id="KW-0234">DNA repair</keyword>
<dbReference type="SUPFAM" id="SSF46929">
    <property type="entry name" value="DNA helicase RuvA subunit, C-terminal domain"/>
    <property type="match status" value="1"/>
</dbReference>
<feature type="domain" description="Helix-hairpin-helix DNA-binding motif class 1" evidence="7">
    <location>
        <begin position="107"/>
        <end position="126"/>
    </location>
</feature>
<comment type="domain">
    <text evidence="6">Has three domains with a flexible linker between the domains II and III and assumes an 'L' shape. Domain III is highly mobile and contacts RuvB.</text>
</comment>
<comment type="caution">
    <text evidence="8">The sequence shown here is derived from an EMBL/GenBank/DDBJ whole genome shotgun (WGS) entry which is preliminary data.</text>
</comment>
<sequence length="206" mass="22577">MYEYIKGTLTFVGPAYIVIENGGIGYQLLIANPFRFSSKLNQEVQVYVYQAVREDAITLFGFKDFSEKQLYLKLISVSGIGPKSSLAILASDDHAGLVQAIEGDDVAYLTKFPGVGKKTASQIVLDLKGKLDDLMTPADGVISGALQEKLTLPTNHGHVEETLEALAALGYSGKEIKRIEPQIRSLNEHSTDAYLRAALRLLMKKK</sequence>
<dbReference type="InterPro" id="IPR012340">
    <property type="entry name" value="NA-bd_OB-fold"/>
</dbReference>
<comment type="function">
    <text evidence="6">The RuvA-RuvB-RuvC complex processes Holliday junction (HJ) DNA during genetic recombination and DNA repair, while the RuvA-RuvB complex plays an important role in the rescue of blocked DNA replication forks via replication fork reversal (RFR). RuvA specifically binds to HJ cruciform DNA, conferring on it an open structure. The RuvB hexamer acts as an ATP-dependent pump, pulling dsDNA into and through the RuvAB complex. HJ branch migration allows RuvC to scan DNA until it finds its consensus sequence, where it cleaves and resolves the cruciform DNA.</text>
</comment>
<dbReference type="GO" id="GO:0000400">
    <property type="term" value="F:four-way junction DNA binding"/>
    <property type="evidence" value="ECO:0007669"/>
    <property type="project" value="UniProtKB-UniRule"/>
</dbReference>
<name>A0AAW9JRP3_CARML</name>
<dbReference type="GO" id="GO:0009379">
    <property type="term" value="C:Holliday junction helicase complex"/>
    <property type="evidence" value="ECO:0007669"/>
    <property type="project" value="InterPro"/>
</dbReference>
<dbReference type="RefSeq" id="WP_010054255.1">
    <property type="nucleotide sequence ID" value="NZ_CAJGUR010000013.1"/>
</dbReference>
<proteinExistence type="inferred from homology"/>